<dbReference type="PANTHER" id="PTHR47973">
    <property type="entry name" value="CYSTEINE-RICH RECEPTOR-LIKE PROTEIN KINASE 3"/>
    <property type="match status" value="1"/>
</dbReference>
<feature type="domain" description="Protein kinase" evidence="10">
    <location>
        <begin position="333"/>
        <end position="609"/>
    </location>
</feature>
<dbReference type="PROSITE" id="PS51473">
    <property type="entry name" value="GNK2"/>
    <property type="match status" value="2"/>
</dbReference>
<dbReference type="SUPFAM" id="SSF56112">
    <property type="entry name" value="Protein kinase-like (PK-like)"/>
    <property type="match status" value="1"/>
</dbReference>
<dbReference type="FunFam" id="1.10.510.10:FF:000336">
    <property type="entry name" value="Cysteine-rich receptor-like protein kinase 2"/>
    <property type="match status" value="1"/>
</dbReference>
<dbReference type="InterPro" id="IPR008266">
    <property type="entry name" value="Tyr_kinase_AS"/>
</dbReference>
<keyword evidence="8" id="KW-0675">Receptor</keyword>
<keyword evidence="3" id="KW-0732">Signal</keyword>
<keyword evidence="13" id="KW-1185">Reference proteome</keyword>
<dbReference type="Proteomes" id="UP001177003">
    <property type="component" value="Chromosome 4"/>
</dbReference>
<keyword evidence="9" id="KW-0472">Membrane</keyword>
<name>A0AA35YWV5_LACSI</name>
<evidence type="ECO:0000256" key="2">
    <source>
        <dbReference type="ARBA" id="ARBA00022679"/>
    </source>
</evidence>
<keyword evidence="6" id="KW-0418">Kinase</keyword>
<dbReference type="Pfam" id="PF01657">
    <property type="entry name" value="Stress-antifung"/>
    <property type="match status" value="2"/>
</dbReference>
<keyword evidence="7" id="KW-0067">ATP-binding</keyword>
<feature type="domain" description="Gnk2-homologous" evidence="11">
    <location>
        <begin position="143"/>
        <end position="249"/>
    </location>
</feature>
<dbReference type="GO" id="GO:0004674">
    <property type="term" value="F:protein serine/threonine kinase activity"/>
    <property type="evidence" value="ECO:0007669"/>
    <property type="project" value="UniProtKB-KW"/>
</dbReference>
<organism evidence="12 13">
    <name type="scientific">Lactuca saligna</name>
    <name type="common">Willowleaf lettuce</name>
    <dbReference type="NCBI Taxonomy" id="75948"/>
    <lineage>
        <taxon>Eukaryota</taxon>
        <taxon>Viridiplantae</taxon>
        <taxon>Streptophyta</taxon>
        <taxon>Embryophyta</taxon>
        <taxon>Tracheophyta</taxon>
        <taxon>Spermatophyta</taxon>
        <taxon>Magnoliopsida</taxon>
        <taxon>eudicotyledons</taxon>
        <taxon>Gunneridae</taxon>
        <taxon>Pentapetalae</taxon>
        <taxon>asterids</taxon>
        <taxon>campanulids</taxon>
        <taxon>Asterales</taxon>
        <taxon>Asteraceae</taxon>
        <taxon>Cichorioideae</taxon>
        <taxon>Cichorieae</taxon>
        <taxon>Lactucinae</taxon>
        <taxon>Lactuca</taxon>
    </lineage>
</organism>
<evidence type="ECO:0000259" key="11">
    <source>
        <dbReference type="PROSITE" id="PS51473"/>
    </source>
</evidence>
<evidence type="ECO:0000256" key="9">
    <source>
        <dbReference type="SAM" id="Phobius"/>
    </source>
</evidence>
<keyword evidence="4" id="KW-0677">Repeat</keyword>
<evidence type="ECO:0000256" key="7">
    <source>
        <dbReference type="ARBA" id="ARBA00022840"/>
    </source>
</evidence>
<evidence type="ECO:0000256" key="3">
    <source>
        <dbReference type="ARBA" id="ARBA00022729"/>
    </source>
</evidence>
<dbReference type="EMBL" id="OX465080">
    <property type="protein sequence ID" value="CAI9281751.1"/>
    <property type="molecule type" value="Genomic_DNA"/>
</dbReference>
<dbReference type="Pfam" id="PF07714">
    <property type="entry name" value="PK_Tyr_Ser-Thr"/>
    <property type="match status" value="1"/>
</dbReference>
<dbReference type="Gene3D" id="1.10.510.10">
    <property type="entry name" value="Transferase(Phosphotransferase) domain 1"/>
    <property type="match status" value="1"/>
</dbReference>
<keyword evidence="2" id="KW-0808">Transferase</keyword>
<keyword evidence="5" id="KW-0547">Nucleotide-binding</keyword>
<keyword evidence="9" id="KW-0812">Transmembrane</keyword>
<dbReference type="Gene3D" id="3.30.430.20">
    <property type="entry name" value="Gnk2 domain, C-X8-C-X2-C motif"/>
    <property type="match status" value="2"/>
</dbReference>
<sequence length="701" mass="79306">MKQDEHRRLLWQLPRQLIVVGVLITMAEPMTSQSPERIAINYCSQYRPVDAENFLSNLNSTISSLRQQLSISRFAAARGLLNGAPVYGLAWCRGYVSIPDCLNCFNNGVTQLNRCGVSNGAHGFYNDCDVRYENYNFFTEFNQLDQNLLCVNKTSAKPTEFQRTAERLISDLQIAASRTSNLYAVSTRKLETVGNAMVYGIAQCHLNLSRSSCLQCLKWRSKSLYDCLPRTSSWAIDYGCFMRYSATPLFGHNQTSDLTSLLWDGDSYKKKSLIGGVVGGVSFLLLTFAVYIWLGTSKNTSRCKQDMSTGSTELLQGPASYSYNDLKAATDNFSEENKLGGVFVEVYKGTLMDGCVVAIQKTFMASSRGKKQFDDKLKIISNIHQRHLLRILGYCTKGTQLFLVHEYMENGSLDHFLFGEKTRILNWKQRFEIIFGIARGLSYLHEQYHVPIIHTDIRTSNILLDSEFQPKIANFGLIRLLPEDKTHLSTKCSGSFRNSGYVAPEYAIYGQLSEKVDTYSFGVVVLEIISGKRCKDVDYQLVTQNLLDHAWDLHESGMHLNLMDEKLDPSEYAVEHVVEIIKIALMCTQPPSTRPAMSEVVMLLSEKSLQERAPILPTILDDQAEIELATMESIATNATASTFQLSGCVSSSSALTVLLPYRRQSRKLQTPQLWTKQFGRVLEFRSWSYLSIFIRHKFLIY</sequence>
<protein>
    <recommendedName>
        <fullName evidence="14">Cysteine-rich receptor-like protein kinase 2</fullName>
    </recommendedName>
</protein>
<dbReference type="InterPro" id="IPR052059">
    <property type="entry name" value="CR_Ser/Thr_kinase"/>
</dbReference>
<dbReference type="CDD" id="cd23509">
    <property type="entry name" value="Gnk2-like"/>
    <property type="match status" value="2"/>
</dbReference>
<evidence type="ECO:0000313" key="13">
    <source>
        <dbReference type="Proteomes" id="UP001177003"/>
    </source>
</evidence>
<dbReference type="GO" id="GO:0005524">
    <property type="term" value="F:ATP binding"/>
    <property type="evidence" value="ECO:0007669"/>
    <property type="project" value="UniProtKB-KW"/>
</dbReference>
<feature type="transmembrane region" description="Helical" evidence="9">
    <location>
        <begin position="273"/>
        <end position="294"/>
    </location>
</feature>
<dbReference type="PROSITE" id="PS00109">
    <property type="entry name" value="PROTEIN_KINASE_TYR"/>
    <property type="match status" value="1"/>
</dbReference>
<evidence type="ECO:0000259" key="10">
    <source>
        <dbReference type="PROSITE" id="PS50011"/>
    </source>
</evidence>
<gene>
    <name evidence="12" type="ORF">LSALG_LOCUS21430</name>
</gene>
<evidence type="ECO:0000256" key="6">
    <source>
        <dbReference type="ARBA" id="ARBA00022777"/>
    </source>
</evidence>
<dbReference type="InterPro" id="IPR038408">
    <property type="entry name" value="GNK2_sf"/>
</dbReference>
<evidence type="ECO:0000256" key="5">
    <source>
        <dbReference type="ARBA" id="ARBA00022741"/>
    </source>
</evidence>
<keyword evidence="1" id="KW-0723">Serine/threonine-protein kinase</keyword>
<dbReference type="AlphaFoldDB" id="A0AA35YWV5"/>
<dbReference type="PROSITE" id="PS50011">
    <property type="entry name" value="PROTEIN_KINASE_DOM"/>
    <property type="match status" value="1"/>
</dbReference>
<reference evidence="12" key="1">
    <citation type="submission" date="2023-04" db="EMBL/GenBank/DDBJ databases">
        <authorList>
            <person name="Vijverberg K."/>
            <person name="Xiong W."/>
            <person name="Schranz E."/>
        </authorList>
    </citation>
    <scope>NUCLEOTIDE SEQUENCE</scope>
</reference>
<dbReference type="InterPro" id="IPR001245">
    <property type="entry name" value="Ser-Thr/Tyr_kinase_cat_dom"/>
</dbReference>
<proteinExistence type="predicted"/>
<keyword evidence="9" id="KW-1133">Transmembrane helix</keyword>
<evidence type="ECO:0000313" key="12">
    <source>
        <dbReference type="EMBL" id="CAI9281751.1"/>
    </source>
</evidence>
<evidence type="ECO:0008006" key="14">
    <source>
        <dbReference type="Google" id="ProtNLM"/>
    </source>
</evidence>
<dbReference type="InterPro" id="IPR002902">
    <property type="entry name" value="GNK2"/>
</dbReference>
<evidence type="ECO:0000256" key="8">
    <source>
        <dbReference type="ARBA" id="ARBA00023170"/>
    </source>
</evidence>
<evidence type="ECO:0000256" key="1">
    <source>
        <dbReference type="ARBA" id="ARBA00022527"/>
    </source>
</evidence>
<feature type="domain" description="Gnk2-homologous" evidence="11">
    <location>
        <begin position="36"/>
        <end position="137"/>
    </location>
</feature>
<dbReference type="InterPro" id="IPR000719">
    <property type="entry name" value="Prot_kinase_dom"/>
</dbReference>
<dbReference type="InterPro" id="IPR011009">
    <property type="entry name" value="Kinase-like_dom_sf"/>
</dbReference>
<dbReference type="Gene3D" id="3.30.200.20">
    <property type="entry name" value="Phosphorylase Kinase, domain 1"/>
    <property type="match status" value="1"/>
</dbReference>
<accession>A0AA35YWV5</accession>
<evidence type="ECO:0000256" key="4">
    <source>
        <dbReference type="ARBA" id="ARBA00022737"/>
    </source>
</evidence>